<evidence type="ECO:0000256" key="4">
    <source>
        <dbReference type="ARBA" id="ARBA00023242"/>
    </source>
</evidence>
<evidence type="ECO:0000313" key="8">
    <source>
        <dbReference type="EMBL" id="KAK8060040.1"/>
    </source>
</evidence>
<evidence type="ECO:0000256" key="1">
    <source>
        <dbReference type="ARBA" id="ARBA00004123"/>
    </source>
</evidence>
<feature type="region of interest" description="Disordered" evidence="5">
    <location>
        <begin position="440"/>
        <end position="465"/>
    </location>
</feature>
<feature type="domain" description="Nucleoporin Nup133/Nup155-like C-terminal" evidence="6">
    <location>
        <begin position="685"/>
        <end position="1352"/>
    </location>
</feature>
<organism evidence="8 9">
    <name type="scientific">Apiospora saccharicola</name>
    <dbReference type="NCBI Taxonomy" id="335842"/>
    <lineage>
        <taxon>Eukaryota</taxon>
        <taxon>Fungi</taxon>
        <taxon>Dikarya</taxon>
        <taxon>Ascomycota</taxon>
        <taxon>Pezizomycotina</taxon>
        <taxon>Sordariomycetes</taxon>
        <taxon>Xylariomycetidae</taxon>
        <taxon>Amphisphaeriales</taxon>
        <taxon>Apiosporaceae</taxon>
        <taxon>Apiospora</taxon>
    </lineage>
</organism>
<name>A0ABR1UM90_9PEZI</name>
<proteinExistence type="inferred from homology"/>
<accession>A0ABR1UM90</accession>
<evidence type="ECO:0000256" key="5">
    <source>
        <dbReference type="SAM" id="MobiDB-lite"/>
    </source>
</evidence>
<dbReference type="Pfam" id="PF03177">
    <property type="entry name" value="Nucleoporin_C"/>
    <property type="match status" value="1"/>
</dbReference>
<feature type="non-terminal residue" evidence="8">
    <location>
        <position position="1"/>
    </location>
</feature>
<dbReference type="EMBL" id="JAQQWM010000006">
    <property type="protein sequence ID" value="KAK8060040.1"/>
    <property type="molecule type" value="Genomic_DNA"/>
</dbReference>
<evidence type="ECO:0000259" key="7">
    <source>
        <dbReference type="Pfam" id="PF08801"/>
    </source>
</evidence>
<keyword evidence="4" id="KW-0539">Nucleus</keyword>
<dbReference type="Gene3D" id="1.20.120.1880">
    <property type="entry name" value="Nucleoporin, helical C-terminal domain"/>
    <property type="match status" value="1"/>
</dbReference>
<dbReference type="Gene3D" id="1.25.40.440">
    <property type="entry name" value="Nucleoporin, helical domain, central subdomain"/>
    <property type="match status" value="1"/>
</dbReference>
<dbReference type="Gene3D" id="1.20.58.1780">
    <property type="match status" value="1"/>
</dbReference>
<evidence type="ECO:0000313" key="9">
    <source>
        <dbReference type="Proteomes" id="UP001446871"/>
    </source>
</evidence>
<dbReference type="InterPro" id="IPR042533">
    <property type="entry name" value="Nucleoporin_Nup155_C_1"/>
</dbReference>
<dbReference type="InterPro" id="IPR014908">
    <property type="entry name" value="Nucleoporin_Nup133/Nup155_N"/>
</dbReference>
<evidence type="ECO:0008006" key="10">
    <source>
        <dbReference type="Google" id="ProtNLM"/>
    </source>
</evidence>
<evidence type="ECO:0000259" key="6">
    <source>
        <dbReference type="Pfam" id="PF03177"/>
    </source>
</evidence>
<dbReference type="PANTHER" id="PTHR10350">
    <property type="entry name" value="NUCLEAR PORE COMPLEX PROTEIN NUP155"/>
    <property type="match status" value="1"/>
</dbReference>
<dbReference type="Gene3D" id="1.25.40.450">
    <property type="entry name" value="Nucleoporin, helical domain, N-terminal subdomain"/>
    <property type="match status" value="1"/>
</dbReference>
<dbReference type="PANTHER" id="PTHR10350:SF6">
    <property type="entry name" value="NUCLEAR PORE COMPLEX PROTEIN NUP155"/>
    <property type="match status" value="1"/>
</dbReference>
<comment type="similarity">
    <text evidence="2">Belongs to the non-repetitive/WGA-negative nucleoporin family.</text>
</comment>
<comment type="subcellular location">
    <subcellularLocation>
        <location evidence="1">Nucleus</location>
    </subcellularLocation>
</comment>
<sequence>TSELSNMQATPMRPVPGAFMHTPALARKFAAQEDPVRRRLFGEQPASQSFDAPMQQELGPPALNDPIQNGRPLQPIANGGAQIAPPPPPQSPLSKAATYINSALTQDEAYPELDAHCRQVSSEYDMPSFDSAWAPFAESQVYEIPQRVFEQYNTAEVSTMMGLFGELNYAWVTVDNSLYLWDYTHPNPELIGYEDNPHSITAVKLVAPKPGVFVQEINYMLVVSTVQEMFLLGVAADIQPNGASSVTLYQTKMTLPLRGTEARVIAAAANGRIFYSGQTEPDIYELYYQQEEKWFSSRTGKINHSSPGWTSVVPRPPSVIWGSKSHEYIVDIVIDDTRNLLYSLSSSSTIRTYHMEGADRLTKVIEKTKNDCLRDVSHMLTSHSPLLSDRMDIIAISPIASTEDAKVHLMAVTNTGCRLYLSATRNTYVSSGSAASAPQSMQLQSIKFPPPTQNRQVRPRDPYGGPSDYIDISSQSLALTRKAIRYAPGYFIAFVHKENMGENDVVFASAPDTGRIKNTSHIQNLRNYEQANWIEINSKAEDIGLISKPFGATNQPMGFGNELAVQFDSPASEFAILTNTGVIVIRRRRLVDIFSSSIRTTVGDEGLKDQFNKFQNLYGRVESVTAALAVACGQGSADQRMGAGRSAIDQAIEDRARQAFVNFGGNPMLPEQDGQAPTVESVRPSSRHAALSLYLSRLIRSLWRAPVISLGTDAAGALCIKSTIPNTKLATVQEHLERLRSFLDNNRGLIQGLSGPSDLARAGSKAEEVAFQGEHQAMHALQILMAGISEGISFVLMLFDERVTDIYTRLDEASRQQLRELTFERLFSQTSGKDLAKVLVKAIVNRNIESGANVETVADALRRRCGSFCSPDDVVIFRAQEQLKRASDAALNPNTSRTLLAESLRLFQKVAGSLGEANLENVVGQYVDLRYFAGAIQLCLTVAHEKDRGNTALSWFNDNKPANDPREGAFLERKRCYELIQHVLQNLDDASSREPEMIDGKKTLIATKRDEAYEVVNGAPDEVFHFDLYDWYVQQGWTERLLNVESPHVVTFLQRLAVSEFRHAELLCRYYTARARYFEAAKVQSDLAQSDFPIPIKDRLNLLSLAKTNASVMTPGISRQDMQMLHHTVTELLEVAHIQDTLLERLQTDPRIPAEKIPEITQQLDGPIQGLSELFNDYADQAEYHDLALLIFHAADFRNATTILQTWSALIERTHNEVASEWEEFHAARNARGAVPEPPPQPYEKIIGVIREVCHRASNDSFIFPVPQLLPDLCRYAVDNAQDGRMNADPNWPIMVFLGLGVSHDLVTRCLERMFESQEIPFRGAMLSRVVEWIVYSVRVWMRELARTGRPEQGLPSWVSVLVSEVDVWIRTARGNNEGGMEMPELMRQVRDLKRSIDGAVGLGGSFRGSMGFL</sequence>
<feature type="domain" description="Nucleoporin Nup133/Nup155-like N-terminal" evidence="7">
    <location>
        <begin position="135"/>
        <end position="583"/>
    </location>
</feature>
<dbReference type="InterPro" id="IPR004870">
    <property type="entry name" value="Nucleoporin_Nup155"/>
</dbReference>
<dbReference type="InterPro" id="IPR042537">
    <property type="entry name" value="Nucleoporin_Nup155_C_2"/>
</dbReference>
<evidence type="ECO:0000256" key="2">
    <source>
        <dbReference type="ARBA" id="ARBA00007373"/>
    </source>
</evidence>
<gene>
    <name evidence="8" type="ORF">PG996_009970</name>
</gene>
<dbReference type="InterPro" id="IPR007187">
    <property type="entry name" value="Nucleoporin_Nup133/Nup155_C"/>
</dbReference>
<dbReference type="Pfam" id="PF08801">
    <property type="entry name" value="Nucleoporin_N"/>
    <property type="match status" value="1"/>
</dbReference>
<dbReference type="Proteomes" id="UP001446871">
    <property type="component" value="Unassembled WGS sequence"/>
</dbReference>
<evidence type="ECO:0000256" key="3">
    <source>
        <dbReference type="ARBA" id="ARBA00022448"/>
    </source>
</evidence>
<reference evidence="8 9" key="1">
    <citation type="submission" date="2023-01" db="EMBL/GenBank/DDBJ databases">
        <title>Analysis of 21 Apiospora genomes using comparative genomics revels a genus with tremendous synthesis potential of carbohydrate active enzymes and secondary metabolites.</title>
        <authorList>
            <person name="Sorensen T."/>
        </authorList>
    </citation>
    <scope>NUCLEOTIDE SEQUENCE [LARGE SCALE GENOMIC DNA]</scope>
    <source>
        <strain evidence="8 9">CBS 83171</strain>
    </source>
</reference>
<dbReference type="InterPro" id="IPR042538">
    <property type="entry name" value="Nucleoporin_Nup155_C_3"/>
</dbReference>
<protein>
    <recommendedName>
        <fullName evidence="10">Non-repetitive nucleoporin</fullName>
    </recommendedName>
</protein>
<comment type="caution">
    <text evidence="8">The sequence shown here is derived from an EMBL/GenBank/DDBJ whole genome shotgun (WGS) entry which is preliminary data.</text>
</comment>
<keyword evidence="3" id="KW-0813">Transport</keyword>
<keyword evidence="9" id="KW-1185">Reference proteome</keyword>